<dbReference type="InterPro" id="IPR026341">
    <property type="entry name" value="T9SS_type_B"/>
</dbReference>
<organism evidence="2 3">
    <name type="scientific">Christiangramia crocea</name>
    <dbReference type="NCBI Taxonomy" id="2904124"/>
    <lineage>
        <taxon>Bacteria</taxon>
        <taxon>Pseudomonadati</taxon>
        <taxon>Bacteroidota</taxon>
        <taxon>Flavobacteriia</taxon>
        <taxon>Flavobacteriales</taxon>
        <taxon>Flavobacteriaceae</taxon>
        <taxon>Christiangramia</taxon>
    </lineage>
</organism>
<dbReference type="RefSeq" id="WP_240095255.1">
    <property type="nucleotide sequence ID" value="NZ_JAJSON010000004.1"/>
</dbReference>
<comment type="caution">
    <text evidence="2">The sequence shown here is derived from an EMBL/GenBank/DDBJ whole genome shotgun (WGS) entry which is preliminary data.</text>
</comment>
<gene>
    <name evidence="2" type="ORF">LU635_00625</name>
</gene>
<keyword evidence="3" id="KW-1185">Reference proteome</keyword>
<sequence>MQNFTLRGRRIKWFFFSFLLFVGTIPSIYGQCPTVTDPAQSFCNALYTVSDLQPMGATWYADETSSQPLPADELLIDGEDYYADSPDCTTPRSDRMVTVTITGPTAAPVVQDDFFTPCSGGGPYDVGDLKEAIDAEPAPSGYTLEVFQTRYTAEETPLNDTEPITVGNYYVGYSDGSGCETRRKPVRFEPVDAPAPAATSPQTVCEGTTVSELEAEGVNMWYRTQTSEPALSDDYVVQDGETYWATQIVPVDGPPCESEERTAVQVTVVSFDAGGPVNGEICRDDLQDLINSGTSAATILSNFIDPPRPGLFEDNTVTFNPTLTSVINDFEAGDNLLEFTGTFTSPEECTDDVSFTINVNPSYNAGENNTEGNVVCRAEFSETVTETEVEDYLTSLLSGNDPGGDFSNVPSITNDINNGLQGPFSSTYTVGAGQPCEDSADLAFEVDEAEDLGVQIGDGIFCQSEIDSRLAQTTMYEALAREIFLEQLDPSVPQDGDFENMTLGEVVTSYGNGTRAFSTTYSITTENGCTSSVDISIEIIPDYNAGESNTEGNEVCRAEFSETVTETEVEDYLTSLLSDDADEGGQFSNLTSITNDINAGSEGPFNSTYTVGEGEPCPDTAEFEFTVNNGADLDSYALSTGVTNVPLCNDDIPGLVNQIPEDVIQLYMDLIPGAPEGGEFDPSIQSIIESYDADNFQTFATTYSVTVDGCPDSILLSYTVTPGEAAEAGSFDDYPTPLCTSDEPLDLTTLTNNDPDAQEGGTFTGEGVLNNTFDPSQVDGAGVYTITYTVNSSVPCVDGEDFAEFEITVEESPISANISRSLCVTEAQSLISNPSEGYAYILGILDETGIETVNPMQFDPDPTLEAQRMADYIENPTSDPETFNFTYETISTNTCSDGAINLEITITPTQDAEAGEITPRTVCIGDGNIDLNDYLVGSGATTGGTFSGQGVSDNEFDPSIGVDTYTITYEVDASGDCVTPGTSDSTEFQITVTGSRELGPTITRRVCVDDFPDNEDDLTDYLAGLIGSNYSSAGTFAPSVADLMEDYNEEAVQTYETTYTLGSGDCEDSVAIEIEVFSEEAANAGNIDSFTVCSDSGMVILANYLSADATPGGTFTGEGVIDGEFDSSLGDNGTGYNITYTVDDSASCVLDGTEDSVEFTITVDDSFTIEADTDRIPICESNVDELFPNPASTVRAFYLDMLADDVPQDGQFEPTIQELINRYNNVTKTGDFTTRYTVTQGECSAFVDLTVEILELETIDIGAIPDPDPVCQNDSEVDLFSYLPDGMDASGAFEGYEDGTLDPSSLDPDTYDITYTIEDDANCTEGSSTFTLTISDAANAGEQITSPENPLTVCTTDAEINLFENAISADADMDGTFTLDGEEIEGGMMNPAEFDADTYTIIYTVAAVNDCGDDSVEITVVVNAAPDAPDVADTVPFCAIQSPTGADLLGDDDSLTFYTDEALSMMLTAEEELVAGTYYVTQTNDAGCESDAAEVEVTISDPGTPTTDDTNPEFCEYDDATIADLTASLDQTANITWYDSEDSMEPLSTGTALQDGVTYYASLYDSETDCDSSDRLAVTVTIEDCPLLFPEGISPNGDGMNDIFDIENIEREYPNYTIEIYNRWGDVVYKGNANTPEWDGTAATQSGTLGDDVLPVGVYFYLLDFNDGVTAPRRGKVYLSR</sequence>
<proteinExistence type="predicted"/>
<feature type="domain" description="Ig-like" evidence="1">
    <location>
        <begin position="1502"/>
        <end position="1582"/>
    </location>
</feature>
<protein>
    <submittedName>
        <fullName evidence="2">Gliding motility-associated C-terminal domain-containing protein</fullName>
    </submittedName>
</protein>
<evidence type="ECO:0000313" key="3">
    <source>
        <dbReference type="Proteomes" id="UP001139344"/>
    </source>
</evidence>
<dbReference type="EMBL" id="JAJSON010000004">
    <property type="protein sequence ID" value="MCG9970122.1"/>
    <property type="molecule type" value="Genomic_DNA"/>
</dbReference>
<accession>A0A9X1UTP9</accession>
<name>A0A9X1UTP9_9FLAO</name>
<dbReference type="Pfam" id="PF19081">
    <property type="entry name" value="Ig_7"/>
    <property type="match status" value="1"/>
</dbReference>
<dbReference type="Pfam" id="PF13585">
    <property type="entry name" value="CHU_C"/>
    <property type="match status" value="1"/>
</dbReference>
<evidence type="ECO:0000259" key="1">
    <source>
        <dbReference type="Pfam" id="PF19081"/>
    </source>
</evidence>
<dbReference type="NCBIfam" id="TIGR04131">
    <property type="entry name" value="Bac_Flav_CTERM"/>
    <property type="match status" value="1"/>
</dbReference>
<reference evidence="2" key="1">
    <citation type="submission" date="2021-12" db="EMBL/GenBank/DDBJ databases">
        <title>Description of Gramella crocea sp. nov., a new bacterium isolated from activated sludge.</title>
        <authorList>
            <person name="Zhang X."/>
        </authorList>
    </citation>
    <scope>NUCLEOTIDE SEQUENCE</scope>
    <source>
        <strain evidence="2">YB25</strain>
    </source>
</reference>
<dbReference type="Proteomes" id="UP001139344">
    <property type="component" value="Unassembled WGS sequence"/>
</dbReference>
<evidence type="ECO:0000313" key="2">
    <source>
        <dbReference type="EMBL" id="MCG9970122.1"/>
    </source>
</evidence>
<dbReference type="InterPro" id="IPR044023">
    <property type="entry name" value="Ig_7"/>
</dbReference>